<feature type="region of interest" description="Disordered" evidence="1">
    <location>
        <begin position="171"/>
        <end position="201"/>
    </location>
</feature>
<gene>
    <name evidence="3" type="ORF">GGI15_001863</name>
</gene>
<evidence type="ECO:0000259" key="2">
    <source>
        <dbReference type="Pfam" id="PF00010"/>
    </source>
</evidence>
<dbReference type="AlphaFoldDB" id="A0A9W8HJR4"/>
<dbReference type="GO" id="GO:0046983">
    <property type="term" value="F:protein dimerization activity"/>
    <property type="evidence" value="ECO:0007669"/>
    <property type="project" value="InterPro"/>
</dbReference>
<comment type="caution">
    <text evidence="3">The sequence shown here is derived from an EMBL/GenBank/DDBJ whole genome shotgun (WGS) entry which is preliminary data.</text>
</comment>
<feature type="compositionally biased region" description="Low complexity" evidence="1">
    <location>
        <begin position="187"/>
        <end position="201"/>
    </location>
</feature>
<dbReference type="OrthoDB" id="5778525at2759"/>
<reference evidence="3" key="1">
    <citation type="submission" date="2022-07" db="EMBL/GenBank/DDBJ databases">
        <title>Phylogenomic reconstructions and comparative analyses of Kickxellomycotina fungi.</title>
        <authorList>
            <person name="Reynolds N.K."/>
            <person name="Stajich J.E."/>
            <person name="Barry K."/>
            <person name="Grigoriev I.V."/>
            <person name="Crous P."/>
            <person name="Smith M.E."/>
        </authorList>
    </citation>
    <scope>NUCLEOTIDE SEQUENCE</scope>
    <source>
        <strain evidence="3">BCRC 34489</strain>
    </source>
</reference>
<dbReference type="SUPFAM" id="SSF47459">
    <property type="entry name" value="HLH, helix-loop-helix DNA-binding domain"/>
    <property type="match status" value="1"/>
</dbReference>
<protein>
    <recommendedName>
        <fullName evidence="2">BHLH domain-containing protein</fullName>
    </recommendedName>
</protein>
<feature type="domain" description="BHLH" evidence="2">
    <location>
        <begin position="228"/>
        <end position="251"/>
    </location>
</feature>
<organism evidence="3 4">
    <name type="scientific">Coemansia interrupta</name>
    <dbReference type="NCBI Taxonomy" id="1126814"/>
    <lineage>
        <taxon>Eukaryota</taxon>
        <taxon>Fungi</taxon>
        <taxon>Fungi incertae sedis</taxon>
        <taxon>Zoopagomycota</taxon>
        <taxon>Kickxellomycotina</taxon>
        <taxon>Kickxellomycetes</taxon>
        <taxon>Kickxellales</taxon>
        <taxon>Kickxellaceae</taxon>
        <taxon>Coemansia</taxon>
    </lineage>
</organism>
<dbReference type="CDD" id="cd00083">
    <property type="entry name" value="bHLH_SF"/>
    <property type="match status" value="1"/>
</dbReference>
<evidence type="ECO:0000313" key="3">
    <source>
        <dbReference type="EMBL" id="KAJ2785590.1"/>
    </source>
</evidence>
<name>A0A9W8HJR4_9FUNG</name>
<dbReference type="Pfam" id="PF00010">
    <property type="entry name" value="HLH"/>
    <property type="match status" value="1"/>
</dbReference>
<keyword evidence="4" id="KW-1185">Reference proteome</keyword>
<sequence>MNNQNATYNPSECTSQADQLSGEWVHSFMSQMPITSFSAMPQPVGIRSITELSGGSIDISKPPMVHTTVASSDSESDEFNSISMVSTEQKPRRGRPALGSKRSVSTGKYLKPIKPTNQQHPTLLQANPITDPLLGDAAALSDTTSSMLIPHRVDRQLAAAARPLLFVRPTDINDKPRRRKRRCISKDTPLSADPAATPASSDEALAVTLTETDKDAADNHNSVQWQRISEQRRRDAMRESFDLLKRMLPQSYMTSDDGRELARPVLLARFLRWVDDTLIEMEGLKAEVARLRIGTCESSNQQQ</sequence>
<dbReference type="Proteomes" id="UP001140172">
    <property type="component" value="Unassembled WGS sequence"/>
</dbReference>
<dbReference type="EMBL" id="JANBUM010000084">
    <property type="protein sequence ID" value="KAJ2785590.1"/>
    <property type="molecule type" value="Genomic_DNA"/>
</dbReference>
<evidence type="ECO:0000313" key="4">
    <source>
        <dbReference type="Proteomes" id="UP001140172"/>
    </source>
</evidence>
<evidence type="ECO:0000256" key="1">
    <source>
        <dbReference type="SAM" id="MobiDB-lite"/>
    </source>
</evidence>
<dbReference type="InterPro" id="IPR011598">
    <property type="entry name" value="bHLH_dom"/>
</dbReference>
<dbReference type="InterPro" id="IPR036638">
    <property type="entry name" value="HLH_DNA-bd_sf"/>
</dbReference>
<feature type="compositionally biased region" description="Polar residues" evidence="1">
    <location>
        <begin position="68"/>
        <end position="88"/>
    </location>
</feature>
<feature type="region of interest" description="Disordered" evidence="1">
    <location>
        <begin position="67"/>
        <end position="120"/>
    </location>
</feature>
<proteinExistence type="predicted"/>
<accession>A0A9W8HJR4</accession>